<dbReference type="Pfam" id="PF01926">
    <property type="entry name" value="MMR_HSR1"/>
    <property type="match status" value="1"/>
</dbReference>
<feature type="binding site" evidence="6">
    <location>
        <position position="230"/>
    </location>
    <ligand>
        <name>Mg(2+)</name>
        <dbReference type="ChEBI" id="CHEBI:18420"/>
    </ligand>
</feature>
<feature type="binding site" evidence="6">
    <location>
        <begin position="245"/>
        <end position="251"/>
    </location>
    <ligand>
        <name>GTP</name>
        <dbReference type="ChEBI" id="CHEBI:37565"/>
    </ligand>
</feature>
<keyword evidence="6" id="KW-0963">Cytoplasm</keyword>
<dbReference type="Gene3D" id="3.40.50.300">
    <property type="entry name" value="P-loop containing nucleotide triphosphate hydrolases"/>
    <property type="match status" value="1"/>
</dbReference>
<dbReference type="InterPro" id="IPR006073">
    <property type="entry name" value="GTP-bd"/>
</dbReference>
<evidence type="ECO:0000256" key="3">
    <source>
        <dbReference type="ARBA" id="ARBA00022741"/>
    </source>
</evidence>
<comment type="subcellular location">
    <subcellularLocation>
        <location evidence="6">Cytoplasm</location>
    </subcellularLocation>
</comment>
<evidence type="ECO:0000313" key="11">
    <source>
        <dbReference type="Proteomes" id="UP000652430"/>
    </source>
</evidence>
<evidence type="ECO:0000256" key="5">
    <source>
        <dbReference type="ARBA" id="ARBA00023134"/>
    </source>
</evidence>
<feature type="domain" description="GTP-binding protein TrmE N-terminal" evidence="8">
    <location>
        <begin position="5"/>
        <end position="119"/>
    </location>
</feature>
<feature type="binding site" evidence="6">
    <location>
        <position position="80"/>
    </location>
    <ligand>
        <name>(6S)-5-formyl-5,6,7,8-tetrahydrofolate</name>
        <dbReference type="ChEBI" id="CHEBI:57457"/>
    </ligand>
</feature>
<dbReference type="InterPro" id="IPR005225">
    <property type="entry name" value="Small_GTP-bd"/>
</dbReference>
<keyword evidence="6" id="KW-0378">Hydrolase</keyword>
<dbReference type="InterPro" id="IPR031168">
    <property type="entry name" value="G_TrmE"/>
</dbReference>
<keyword evidence="6" id="KW-0460">Magnesium</keyword>
<feature type="binding site" evidence="6">
    <location>
        <position position="247"/>
    </location>
    <ligand>
        <name>K(+)</name>
        <dbReference type="ChEBI" id="CHEBI:29103"/>
    </ligand>
</feature>
<dbReference type="Proteomes" id="UP000652430">
    <property type="component" value="Unassembled WGS sequence"/>
</dbReference>
<feature type="binding site" evidence="6">
    <location>
        <position position="251"/>
    </location>
    <ligand>
        <name>Mg(2+)</name>
        <dbReference type="ChEBI" id="CHEBI:18420"/>
    </ligand>
</feature>
<evidence type="ECO:0000259" key="7">
    <source>
        <dbReference type="Pfam" id="PF01926"/>
    </source>
</evidence>
<feature type="domain" description="MnmE helical" evidence="9">
    <location>
        <begin position="123"/>
        <end position="425"/>
    </location>
</feature>
<dbReference type="InterPro" id="IPR027417">
    <property type="entry name" value="P-loop_NTPase"/>
</dbReference>
<feature type="binding site" evidence="6">
    <location>
        <position position="22"/>
    </location>
    <ligand>
        <name>(6S)-5-formyl-5,6,7,8-tetrahydrofolate</name>
        <dbReference type="ChEBI" id="CHEBI:57457"/>
    </ligand>
</feature>
<feature type="binding site" evidence="6">
    <location>
        <position position="250"/>
    </location>
    <ligand>
        <name>K(+)</name>
        <dbReference type="ChEBI" id="CHEBI:29103"/>
    </ligand>
</feature>
<proteinExistence type="inferred from homology"/>
<gene>
    <name evidence="6 10" type="primary">mnmE</name>
    <name evidence="6" type="synonym">trmE</name>
    <name evidence="10" type="ORF">GCM10008023_24730</name>
</gene>
<keyword evidence="5 6" id="KW-0342">GTP-binding</keyword>
<dbReference type="EC" id="3.6.-.-" evidence="6"/>
<dbReference type="CDD" id="cd14858">
    <property type="entry name" value="TrmE_N"/>
    <property type="match status" value="1"/>
</dbReference>
<sequence>MADDTIFACSSGPPPAAIAIMRISGPSAMAVAAALAGTLPSPRVAGVRALRDPADRRLLDRALVLTFPAPRTATGEDLVELHLHGGRAVVAAVGDVLAAQPGLRAAEPGEFTRRALTNGVLDLTEAEGLGDLLSAETETQRRAALRIAEGGLRTVIEDWSDRLVTVAASIEAQLDFSDEDDVPDQAVEAITTNIAGIADAIATLLATPPVDRLHDGVRVVIAGPPNSGKSTLLNVLAARDVAIVSPLSGTTRDRIEAAVTRGGIAYLLTDTAGLTDTPNDIVEEIGIARAEAAMGSADIVLWLGDTPPTDPSHIAIHARADLSSRSSPAPFAELIVSAETGAGIGDLWARLAAEAKALLPVADAIATNDRQRSLLGESERHLRRAGQGDLLIVAEEVRCAMRSLNAITGRTGTDDMLDAIFSRFCIGK</sequence>
<feature type="binding site" evidence="6">
    <location>
        <position position="428"/>
    </location>
    <ligand>
        <name>(6S)-5-formyl-5,6,7,8-tetrahydrofolate</name>
        <dbReference type="ChEBI" id="CHEBI:57457"/>
    </ligand>
</feature>
<dbReference type="InterPro" id="IPR004520">
    <property type="entry name" value="GTPase_MnmE"/>
</dbReference>
<feature type="binding site" evidence="6">
    <location>
        <position position="245"/>
    </location>
    <ligand>
        <name>K(+)</name>
        <dbReference type="ChEBI" id="CHEBI:29103"/>
    </ligand>
</feature>
<dbReference type="RefSeq" id="WP_189676510.1">
    <property type="nucleotide sequence ID" value="NZ_BNAQ01000003.1"/>
</dbReference>
<keyword evidence="4 6" id="KW-0630">Potassium</keyword>
<dbReference type="NCBIfam" id="TIGR00231">
    <property type="entry name" value="small_GTP"/>
    <property type="match status" value="1"/>
</dbReference>
<dbReference type="InterPro" id="IPR025867">
    <property type="entry name" value="MnmE_helical"/>
</dbReference>
<dbReference type="Gene3D" id="3.30.1360.120">
    <property type="entry name" value="Probable tRNA modification gtpase trme, domain 1"/>
    <property type="match status" value="1"/>
</dbReference>
<dbReference type="EMBL" id="BNAQ01000003">
    <property type="protein sequence ID" value="GHH18598.1"/>
    <property type="molecule type" value="Genomic_DNA"/>
</dbReference>
<evidence type="ECO:0000259" key="9">
    <source>
        <dbReference type="Pfam" id="PF12631"/>
    </source>
</evidence>
<comment type="caution">
    <text evidence="10">The sequence shown here is derived from an EMBL/GenBank/DDBJ whole genome shotgun (WGS) entry which is preliminary data.</text>
</comment>
<comment type="cofactor">
    <cofactor evidence="6">
        <name>K(+)</name>
        <dbReference type="ChEBI" id="CHEBI:29103"/>
    </cofactor>
    <text evidence="6">Binds 1 potassium ion per subunit.</text>
</comment>
<dbReference type="CDD" id="cd04164">
    <property type="entry name" value="trmE"/>
    <property type="match status" value="1"/>
</dbReference>
<keyword evidence="6" id="KW-0479">Metal-binding</keyword>
<comment type="function">
    <text evidence="6">Exhibits a very high intrinsic GTPase hydrolysis rate. Involved in the addition of a carboxymethylaminomethyl (cmnm) group at the wobble position (U34) of certain tRNAs, forming tRNA-cmnm(5)s(2)U34.</text>
</comment>
<dbReference type="Pfam" id="PF10396">
    <property type="entry name" value="TrmE_N"/>
    <property type="match status" value="1"/>
</dbReference>
<dbReference type="Gene3D" id="1.20.120.430">
    <property type="entry name" value="tRNA modification GTPase MnmE domain 2"/>
    <property type="match status" value="1"/>
</dbReference>
<keyword evidence="3 6" id="KW-0547">Nucleotide-binding</keyword>
<dbReference type="HAMAP" id="MF_00379">
    <property type="entry name" value="GTPase_MnmE"/>
    <property type="match status" value="1"/>
</dbReference>
<dbReference type="SUPFAM" id="SSF116878">
    <property type="entry name" value="TrmE connector domain"/>
    <property type="match status" value="1"/>
</dbReference>
<comment type="similarity">
    <text evidence="1 6">Belongs to the TRAFAC class TrmE-Era-EngA-EngB-Septin-like GTPase superfamily. TrmE GTPase family.</text>
</comment>
<name>A0ABQ3LUJ5_9SPHN</name>
<dbReference type="InterPro" id="IPR018948">
    <property type="entry name" value="GTP-bd_TrmE_N"/>
</dbReference>
<evidence type="ECO:0000256" key="4">
    <source>
        <dbReference type="ARBA" id="ARBA00022958"/>
    </source>
</evidence>
<evidence type="ECO:0000256" key="2">
    <source>
        <dbReference type="ARBA" id="ARBA00022694"/>
    </source>
</evidence>
<protein>
    <recommendedName>
        <fullName evidence="6">tRNA modification GTPase MnmE</fullName>
        <ecNumber evidence="6">3.6.-.-</ecNumber>
    </recommendedName>
</protein>
<comment type="subunit">
    <text evidence="6">Homodimer. Heterotetramer of two MnmE and two MnmG subunits.</text>
</comment>
<evidence type="ECO:0000259" key="8">
    <source>
        <dbReference type="Pfam" id="PF10396"/>
    </source>
</evidence>
<keyword evidence="11" id="KW-1185">Reference proteome</keyword>
<dbReference type="InterPro" id="IPR027266">
    <property type="entry name" value="TrmE/GcvT-like"/>
</dbReference>
<dbReference type="SUPFAM" id="SSF103025">
    <property type="entry name" value="Folate-binding domain"/>
    <property type="match status" value="1"/>
</dbReference>
<accession>A0ABQ3LUJ5</accession>
<feature type="binding site" evidence="6">
    <location>
        <begin position="270"/>
        <end position="273"/>
    </location>
    <ligand>
        <name>GTP</name>
        <dbReference type="ChEBI" id="CHEBI:37565"/>
    </ligand>
</feature>
<evidence type="ECO:0000256" key="6">
    <source>
        <dbReference type="HAMAP-Rule" id="MF_00379"/>
    </source>
</evidence>
<reference evidence="11" key="1">
    <citation type="journal article" date="2019" name="Int. J. Syst. Evol. Microbiol.">
        <title>The Global Catalogue of Microorganisms (GCM) 10K type strain sequencing project: providing services to taxonomists for standard genome sequencing and annotation.</title>
        <authorList>
            <consortium name="The Broad Institute Genomics Platform"/>
            <consortium name="The Broad Institute Genome Sequencing Center for Infectious Disease"/>
            <person name="Wu L."/>
            <person name="Ma J."/>
        </authorList>
    </citation>
    <scope>NUCLEOTIDE SEQUENCE [LARGE SCALE GENOMIC DNA]</scope>
    <source>
        <strain evidence="11">CGMCC 1.8957</strain>
    </source>
</reference>
<evidence type="ECO:0000313" key="10">
    <source>
        <dbReference type="EMBL" id="GHH18598.1"/>
    </source>
</evidence>
<evidence type="ECO:0000256" key="1">
    <source>
        <dbReference type="ARBA" id="ARBA00011043"/>
    </source>
</evidence>
<feature type="domain" description="G" evidence="7">
    <location>
        <begin position="218"/>
        <end position="308"/>
    </location>
</feature>
<organism evidence="10 11">
    <name type="scientific">Sphingomonas glacialis</name>
    <dbReference type="NCBI Taxonomy" id="658225"/>
    <lineage>
        <taxon>Bacteria</taxon>
        <taxon>Pseudomonadati</taxon>
        <taxon>Pseudomonadota</taxon>
        <taxon>Alphaproteobacteria</taxon>
        <taxon>Sphingomonadales</taxon>
        <taxon>Sphingomonadaceae</taxon>
        <taxon>Sphingomonas</taxon>
    </lineage>
</organism>
<dbReference type="InterPro" id="IPR027368">
    <property type="entry name" value="MnmE_dom2"/>
</dbReference>
<feature type="binding site" evidence="6">
    <location>
        <position position="226"/>
    </location>
    <ligand>
        <name>K(+)</name>
        <dbReference type="ChEBI" id="CHEBI:29103"/>
    </ligand>
</feature>
<dbReference type="NCBIfam" id="NF003661">
    <property type="entry name" value="PRK05291.1-3"/>
    <property type="match status" value="1"/>
</dbReference>
<feature type="binding site" evidence="6">
    <location>
        <begin position="226"/>
        <end position="231"/>
    </location>
    <ligand>
        <name>GTP</name>
        <dbReference type="ChEBI" id="CHEBI:37565"/>
    </ligand>
</feature>
<keyword evidence="2 6" id="KW-0819">tRNA processing</keyword>
<dbReference type="PANTHER" id="PTHR42714">
    <property type="entry name" value="TRNA MODIFICATION GTPASE GTPBP3"/>
    <property type="match status" value="1"/>
</dbReference>
<comment type="caution">
    <text evidence="6">Lacks conserved residue(s) required for the propagation of feature annotation.</text>
</comment>
<feature type="binding site" evidence="6">
    <location>
        <position position="120"/>
    </location>
    <ligand>
        <name>(6S)-5-formyl-5,6,7,8-tetrahydrofolate</name>
        <dbReference type="ChEBI" id="CHEBI:57457"/>
    </ligand>
</feature>
<dbReference type="SUPFAM" id="SSF52540">
    <property type="entry name" value="P-loop containing nucleoside triphosphate hydrolases"/>
    <property type="match status" value="1"/>
</dbReference>
<dbReference type="Pfam" id="PF12631">
    <property type="entry name" value="MnmE_helical"/>
    <property type="match status" value="1"/>
</dbReference>
<dbReference type="PANTHER" id="PTHR42714:SF2">
    <property type="entry name" value="TRNA MODIFICATION GTPASE GTPBP3, MITOCHONDRIAL"/>
    <property type="match status" value="1"/>
</dbReference>